<dbReference type="EMBL" id="PEDL01000004">
    <property type="protein sequence ID" value="PHV71210.1"/>
    <property type="molecule type" value="Genomic_DNA"/>
</dbReference>
<name>A0AC61DEA1_9FIRM</name>
<protein>
    <submittedName>
        <fullName evidence="1">Uncharacterized protein</fullName>
    </submittedName>
</protein>
<comment type="caution">
    <text evidence="1">The sequence shown here is derived from an EMBL/GenBank/DDBJ whole genome shotgun (WGS) entry which is preliminary data.</text>
</comment>
<gene>
    <name evidence="1" type="ORF">CS063_05830</name>
</gene>
<evidence type="ECO:0000313" key="2">
    <source>
        <dbReference type="Proteomes" id="UP000224460"/>
    </source>
</evidence>
<keyword evidence="2" id="KW-1185">Reference proteome</keyword>
<accession>A0AC61DEA1</accession>
<organism evidence="1 2">
    <name type="scientific">Sporanaerobium hydrogeniformans</name>
    <dbReference type="NCBI Taxonomy" id="3072179"/>
    <lineage>
        <taxon>Bacteria</taxon>
        <taxon>Bacillati</taxon>
        <taxon>Bacillota</taxon>
        <taxon>Clostridia</taxon>
        <taxon>Lachnospirales</taxon>
        <taxon>Lachnospiraceae</taxon>
        <taxon>Sporanaerobium</taxon>
    </lineage>
</organism>
<dbReference type="Proteomes" id="UP000224460">
    <property type="component" value="Unassembled WGS sequence"/>
</dbReference>
<sequence length="146" mass="17121">MGKKILISVSPYVQKYYFNEEFKGLPESIKDEVRAKLAIIAEKVNCIMTLGFNEEGEIFIEERYEDPMNYDEIGAGLEIKKLQTEEKEMFRSLKLWYMIYATQNGQIVREILVLQQAKKKAEEIIDYITDKYDEKAGEFARELLAE</sequence>
<evidence type="ECO:0000313" key="1">
    <source>
        <dbReference type="EMBL" id="PHV71210.1"/>
    </source>
</evidence>
<reference evidence="1" key="1">
    <citation type="submission" date="2017-10" db="EMBL/GenBank/DDBJ databases">
        <title>Genome sequence of cellulolytic Lachnospiraceae bacterium XHS1971 isolated from hotspring sediment.</title>
        <authorList>
            <person name="Vasudevan G."/>
            <person name="Joshi A.J."/>
            <person name="Hivarkar S."/>
            <person name="Lanjekar V.B."/>
            <person name="Dhakephalkar P.K."/>
            <person name="Dagar S."/>
        </authorList>
    </citation>
    <scope>NUCLEOTIDE SEQUENCE</scope>
    <source>
        <strain evidence="1">XHS1971</strain>
    </source>
</reference>
<proteinExistence type="predicted"/>